<accession>A0A9N9GZZ7</accession>
<organism evidence="1 2">
    <name type="scientific">Paraglomus brasilianum</name>
    <dbReference type="NCBI Taxonomy" id="144538"/>
    <lineage>
        <taxon>Eukaryota</taxon>
        <taxon>Fungi</taxon>
        <taxon>Fungi incertae sedis</taxon>
        <taxon>Mucoromycota</taxon>
        <taxon>Glomeromycotina</taxon>
        <taxon>Glomeromycetes</taxon>
        <taxon>Paraglomerales</taxon>
        <taxon>Paraglomeraceae</taxon>
        <taxon>Paraglomus</taxon>
    </lineage>
</organism>
<feature type="non-terminal residue" evidence="1">
    <location>
        <position position="1"/>
    </location>
</feature>
<gene>
    <name evidence="1" type="ORF">PBRASI_LOCUS9660</name>
</gene>
<dbReference type="AlphaFoldDB" id="A0A9N9GZZ7"/>
<evidence type="ECO:0000313" key="1">
    <source>
        <dbReference type="EMBL" id="CAG8638879.1"/>
    </source>
</evidence>
<dbReference type="Proteomes" id="UP000789739">
    <property type="component" value="Unassembled WGS sequence"/>
</dbReference>
<protein>
    <submittedName>
        <fullName evidence="1">11651_t:CDS:1</fullName>
    </submittedName>
</protein>
<dbReference type="EMBL" id="CAJVPI010002235">
    <property type="protein sequence ID" value="CAG8638879.1"/>
    <property type="molecule type" value="Genomic_DNA"/>
</dbReference>
<comment type="caution">
    <text evidence="1">The sequence shown here is derived from an EMBL/GenBank/DDBJ whole genome shotgun (WGS) entry which is preliminary data.</text>
</comment>
<sequence>EAEDHCLPDWCLKIKRSIPMKEVKSKLVEYLKKEGVSEKEM</sequence>
<reference evidence="1" key="1">
    <citation type="submission" date="2021-06" db="EMBL/GenBank/DDBJ databases">
        <authorList>
            <person name="Kallberg Y."/>
            <person name="Tangrot J."/>
            <person name="Rosling A."/>
        </authorList>
    </citation>
    <scope>NUCLEOTIDE SEQUENCE</scope>
    <source>
        <strain evidence="1">BR232B</strain>
    </source>
</reference>
<keyword evidence="2" id="KW-1185">Reference proteome</keyword>
<name>A0A9N9GZZ7_9GLOM</name>
<proteinExistence type="predicted"/>
<evidence type="ECO:0000313" key="2">
    <source>
        <dbReference type="Proteomes" id="UP000789739"/>
    </source>
</evidence>